<dbReference type="EC" id="2.7.7.27" evidence="8"/>
<name>A0ABX1D6U2_9FLAO</name>
<dbReference type="InterPro" id="IPR005836">
    <property type="entry name" value="ADP_Glu_pyroP_CS"/>
</dbReference>
<keyword evidence="5" id="KW-0547">Nucleotide-binding</keyword>
<dbReference type="PROSITE" id="PS00808">
    <property type="entry name" value="ADP_GLC_PYROPHOSPH_1"/>
    <property type="match status" value="1"/>
</dbReference>
<keyword evidence="11" id="KW-1185">Reference proteome</keyword>
<comment type="caution">
    <text evidence="10">The sequence shown here is derived from an EMBL/GenBank/DDBJ whole genome shotgun (WGS) entry which is preliminary data.</text>
</comment>
<dbReference type="PANTHER" id="PTHR43523:SF12">
    <property type="entry name" value="GLUCOSE-1-PHOSPHATE ADENYLYLTRANSFERASE LARGE SUBUNIT 1, CHLOROPLASTIC-RELATED"/>
    <property type="match status" value="1"/>
</dbReference>
<dbReference type="InterPro" id="IPR005835">
    <property type="entry name" value="NTP_transferase_dom"/>
</dbReference>
<evidence type="ECO:0000256" key="6">
    <source>
        <dbReference type="ARBA" id="ARBA00022840"/>
    </source>
</evidence>
<sequence>MINNKVLAIVLGGGQGSRLYPLTDKRSKPAVPIAGKYRLVDIPISNCINADIKRIFVLTQFNSASLNKHIKNTYHFSFFSSAFVDVLAAEQTPNNKTWFQGTADAVRQSMHHFLNHDFEYALILSGDQLYQMDYDKMIETHEESGAEISIATIPVNEKDAPGFGILKANEEDIITSFIEKPDASLLPEWTSDVSDEMKAQGRNYLASMGIYVFNRGLLEKLMDNPDTNDFGKEIIPQSIEKHKTLSYQYEGYWTDIGTVDSFFEANLGLTDDIPKFDLYDRTKRIYTHARMLPTTKVAGTSLDRAVIAEGCIISAAKIEKSVIGIRSRIGKESTVINTYMMGSDYYETLEDIESEKIEILMGIGERCFIKNCILDKNCRIGDDVRINGGPHLKDAETDTYCIKDGIVVVKNGATIPKGFII</sequence>
<dbReference type="Gene3D" id="3.90.550.10">
    <property type="entry name" value="Spore Coat Polysaccharide Biosynthesis Protein SpsA, Chain A"/>
    <property type="match status" value="1"/>
</dbReference>
<dbReference type="InterPro" id="IPR011831">
    <property type="entry name" value="ADP-Glc_PPase"/>
</dbReference>
<dbReference type="GO" id="GO:0008878">
    <property type="term" value="F:glucose-1-phosphate adenylyltransferase activity"/>
    <property type="evidence" value="ECO:0007669"/>
    <property type="project" value="UniProtKB-EC"/>
</dbReference>
<dbReference type="SUPFAM" id="SSF53448">
    <property type="entry name" value="Nucleotide-diphospho-sugar transferases"/>
    <property type="match status" value="1"/>
</dbReference>
<keyword evidence="2" id="KW-0321">Glycogen metabolism</keyword>
<evidence type="ECO:0000256" key="1">
    <source>
        <dbReference type="ARBA" id="ARBA00010443"/>
    </source>
</evidence>
<gene>
    <name evidence="10" type="ORF">HC176_00455</name>
</gene>
<dbReference type="Pfam" id="PF25247">
    <property type="entry name" value="LbH_GLGC"/>
    <property type="match status" value="1"/>
</dbReference>
<dbReference type="InterPro" id="IPR029044">
    <property type="entry name" value="Nucleotide-diphossugar_trans"/>
</dbReference>
<dbReference type="CDD" id="cd04651">
    <property type="entry name" value="LbH_G1P_AT_C"/>
    <property type="match status" value="1"/>
</dbReference>
<dbReference type="Pfam" id="PF00483">
    <property type="entry name" value="NTP_transferase"/>
    <property type="match status" value="1"/>
</dbReference>
<evidence type="ECO:0000256" key="4">
    <source>
        <dbReference type="ARBA" id="ARBA00022695"/>
    </source>
</evidence>
<evidence type="ECO:0000256" key="5">
    <source>
        <dbReference type="ARBA" id="ARBA00022741"/>
    </source>
</evidence>
<dbReference type="Gene3D" id="2.160.10.10">
    <property type="entry name" value="Hexapeptide repeat proteins"/>
    <property type="match status" value="1"/>
</dbReference>
<feature type="domain" description="Nucleotidyl transferase" evidence="9">
    <location>
        <begin position="8"/>
        <end position="270"/>
    </location>
</feature>
<evidence type="ECO:0000256" key="3">
    <source>
        <dbReference type="ARBA" id="ARBA00022679"/>
    </source>
</evidence>
<keyword evidence="4 10" id="KW-0548">Nucleotidyltransferase</keyword>
<dbReference type="PANTHER" id="PTHR43523">
    <property type="entry name" value="GLUCOSE-1-PHOSPHATE ADENYLYLTRANSFERASE-RELATED"/>
    <property type="match status" value="1"/>
</dbReference>
<dbReference type="NCBIfam" id="NF002772">
    <property type="entry name" value="PRK02862.1"/>
    <property type="match status" value="1"/>
</dbReference>
<evidence type="ECO:0000313" key="11">
    <source>
        <dbReference type="Proteomes" id="UP000760545"/>
    </source>
</evidence>
<dbReference type="RefSeq" id="WP_167916213.1">
    <property type="nucleotide sequence ID" value="NZ_JAAVJS010000001.1"/>
</dbReference>
<keyword evidence="6" id="KW-0067">ATP-binding</keyword>
<proteinExistence type="inferred from homology"/>
<keyword evidence="3 10" id="KW-0808">Transferase</keyword>
<evidence type="ECO:0000259" key="9">
    <source>
        <dbReference type="Pfam" id="PF00483"/>
    </source>
</evidence>
<evidence type="ECO:0000256" key="8">
    <source>
        <dbReference type="NCBIfam" id="TIGR02091"/>
    </source>
</evidence>
<dbReference type="SUPFAM" id="SSF51161">
    <property type="entry name" value="Trimeric LpxA-like enzymes"/>
    <property type="match status" value="1"/>
</dbReference>
<dbReference type="PROSITE" id="PS00809">
    <property type="entry name" value="ADP_GLC_PYROPHOSPH_2"/>
    <property type="match status" value="1"/>
</dbReference>
<dbReference type="Proteomes" id="UP000760545">
    <property type="component" value="Unassembled WGS sequence"/>
</dbReference>
<dbReference type="EMBL" id="JAAVJS010000001">
    <property type="protein sequence ID" value="NJX13955.1"/>
    <property type="molecule type" value="Genomic_DNA"/>
</dbReference>
<dbReference type="InterPro" id="IPR011004">
    <property type="entry name" value="Trimer_LpxA-like_sf"/>
</dbReference>
<evidence type="ECO:0000256" key="2">
    <source>
        <dbReference type="ARBA" id="ARBA00022600"/>
    </source>
</evidence>
<comment type="similarity">
    <text evidence="1">Belongs to the bacterial/plant glucose-1-phosphate adenylyltransferase family.</text>
</comment>
<organism evidence="10 11">
    <name type="scientific">Tamlana crocina</name>
    <dbReference type="NCBI Taxonomy" id="393006"/>
    <lineage>
        <taxon>Bacteria</taxon>
        <taxon>Pseudomonadati</taxon>
        <taxon>Bacteroidota</taxon>
        <taxon>Flavobacteriia</taxon>
        <taxon>Flavobacteriales</taxon>
        <taxon>Flavobacteriaceae</taxon>
        <taxon>Tamlana</taxon>
    </lineage>
</organism>
<dbReference type="NCBIfam" id="TIGR02091">
    <property type="entry name" value="glgC"/>
    <property type="match status" value="1"/>
</dbReference>
<evidence type="ECO:0000313" key="10">
    <source>
        <dbReference type="EMBL" id="NJX13955.1"/>
    </source>
</evidence>
<reference evidence="10 11" key="1">
    <citation type="submission" date="2020-03" db="EMBL/GenBank/DDBJ databases">
        <title>Tamlana sp. nov, isolated from XXX.</title>
        <authorList>
            <person name="Cao W.R."/>
        </authorList>
    </citation>
    <scope>NUCLEOTIDE SEQUENCE [LARGE SCALE GENOMIC DNA]</scope>
    <source>
        <strain evidence="10 11">HST1-43</strain>
    </source>
</reference>
<dbReference type="CDD" id="cd02508">
    <property type="entry name" value="ADP_Glucose_PP"/>
    <property type="match status" value="1"/>
</dbReference>
<accession>A0ABX1D6U2</accession>
<evidence type="ECO:0000256" key="7">
    <source>
        <dbReference type="ARBA" id="ARBA00023277"/>
    </source>
</evidence>
<keyword evidence="7" id="KW-0119">Carbohydrate metabolism</keyword>
<protein>
    <recommendedName>
        <fullName evidence="8">Glucose-1-phosphate adenylyltransferase</fullName>
        <ecNumber evidence="8">2.7.7.27</ecNumber>
    </recommendedName>
</protein>